<dbReference type="AlphaFoldDB" id="A0A9J5YVP1"/>
<evidence type="ECO:0000313" key="1">
    <source>
        <dbReference type="EMBL" id="KAG5603909.1"/>
    </source>
</evidence>
<reference evidence="1 2" key="1">
    <citation type="submission" date="2020-09" db="EMBL/GenBank/DDBJ databases">
        <title>De no assembly of potato wild relative species, Solanum commersonii.</title>
        <authorList>
            <person name="Cho K."/>
        </authorList>
    </citation>
    <scope>NUCLEOTIDE SEQUENCE [LARGE SCALE GENOMIC DNA]</scope>
    <source>
        <strain evidence="1">LZ3.2</strain>
        <tissue evidence="1">Leaf</tissue>
    </source>
</reference>
<dbReference type="EMBL" id="JACXVP010000005">
    <property type="protein sequence ID" value="KAG5603909.1"/>
    <property type="molecule type" value="Genomic_DNA"/>
</dbReference>
<protein>
    <submittedName>
        <fullName evidence="1">Uncharacterized protein</fullName>
    </submittedName>
</protein>
<dbReference type="OrthoDB" id="764584at2759"/>
<comment type="caution">
    <text evidence="1">The sequence shown here is derived from an EMBL/GenBank/DDBJ whole genome shotgun (WGS) entry which is preliminary data.</text>
</comment>
<name>A0A9J5YVP1_SOLCO</name>
<gene>
    <name evidence="1" type="ORF">H5410_025401</name>
</gene>
<dbReference type="PANTHER" id="PTHR33702:SF16">
    <property type="match status" value="1"/>
</dbReference>
<keyword evidence="2" id="KW-1185">Reference proteome</keyword>
<organism evidence="1 2">
    <name type="scientific">Solanum commersonii</name>
    <name type="common">Commerson's wild potato</name>
    <name type="synonym">Commerson's nightshade</name>
    <dbReference type="NCBI Taxonomy" id="4109"/>
    <lineage>
        <taxon>Eukaryota</taxon>
        <taxon>Viridiplantae</taxon>
        <taxon>Streptophyta</taxon>
        <taxon>Embryophyta</taxon>
        <taxon>Tracheophyta</taxon>
        <taxon>Spermatophyta</taxon>
        <taxon>Magnoliopsida</taxon>
        <taxon>eudicotyledons</taxon>
        <taxon>Gunneridae</taxon>
        <taxon>Pentapetalae</taxon>
        <taxon>asterids</taxon>
        <taxon>lamiids</taxon>
        <taxon>Solanales</taxon>
        <taxon>Solanaceae</taxon>
        <taxon>Solanoideae</taxon>
        <taxon>Solaneae</taxon>
        <taxon>Solanum</taxon>
    </lineage>
</organism>
<accession>A0A9J5YVP1</accession>
<evidence type="ECO:0000313" key="2">
    <source>
        <dbReference type="Proteomes" id="UP000824120"/>
    </source>
</evidence>
<dbReference type="Proteomes" id="UP000824120">
    <property type="component" value="Chromosome 5"/>
</dbReference>
<dbReference type="PANTHER" id="PTHR33702">
    <property type="entry name" value="BNAA09G40010D PROTEIN"/>
    <property type="match status" value="1"/>
</dbReference>
<sequence>MGNLGFSYLHYLKKFVGTQKYHRLGDAKRDNNKRKIRVLRLGNKRKMIFSKIKQVRIKLHWKPFSPLKLMTKFHSVYVNKMLSLEGYKKNGTICEAKKVAIGKSIPIVDSSTNDVVDYRMVLEIYKNIMSSRELAHPLGFNRSSNPV</sequence>
<proteinExistence type="predicted"/>